<dbReference type="Proteomes" id="UP001141327">
    <property type="component" value="Unassembled WGS sequence"/>
</dbReference>
<organism evidence="2 3">
    <name type="scientific">Paratrimastix pyriformis</name>
    <dbReference type="NCBI Taxonomy" id="342808"/>
    <lineage>
        <taxon>Eukaryota</taxon>
        <taxon>Metamonada</taxon>
        <taxon>Preaxostyla</taxon>
        <taxon>Paratrimastigidae</taxon>
        <taxon>Paratrimastix</taxon>
    </lineage>
</organism>
<evidence type="ECO:0000256" key="1">
    <source>
        <dbReference type="SAM" id="MobiDB-lite"/>
    </source>
</evidence>
<feature type="region of interest" description="Disordered" evidence="1">
    <location>
        <begin position="175"/>
        <end position="195"/>
    </location>
</feature>
<sequence>MALEPIAGTIKELVVPDLLLDDKRGFPRCLLPELRSLERLETMGGDMASLRPIAQQLTHLTASDQLGLWGLDQAGFSRLESLTSDSASSDESMYAPVLTACRDTLRSLSLSTNDDTPPDWGLLAALGGLTHLTRLKLTLRHPGETLSAVLAALPPGLLENQLEYLSLALRQPRGDHVPVAQPQSSQAEPASLPPWFMHVDPVLPHP</sequence>
<comment type="caution">
    <text evidence="2">The sequence shown here is derived from an EMBL/GenBank/DDBJ whole genome shotgun (WGS) entry which is preliminary data.</text>
</comment>
<dbReference type="EMBL" id="JAPMOS010000086">
    <property type="protein sequence ID" value="KAJ4455990.1"/>
    <property type="molecule type" value="Genomic_DNA"/>
</dbReference>
<gene>
    <name evidence="2" type="ORF">PAPYR_8955</name>
</gene>
<evidence type="ECO:0000313" key="3">
    <source>
        <dbReference type="Proteomes" id="UP001141327"/>
    </source>
</evidence>
<name>A0ABQ8UF27_9EUKA</name>
<dbReference type="Gene3D" id="3.80.10.10">
    <property type="entry name" value="Ribonuclease Inhibitor"/>
    <property type="match status" value="1"/>
</dbReference>
<evidence type="ECO:0000313" key="2">
    <source>
        <dbReference type="EMBL" id="KAJ4455990.1"/>
    </source>
</evidence>
<keyword evidence="3" id="KW-1185">Reference proteome</keyword>
<protein>
    <submittedName>
        <fullName evidence="2">Uncharacterized protein</fullName>
    </submittedName>
</protein>
<proteinExistence type="predicted"/>
<accession>A0ABQ8UF27</accession>
<reference evidence="2" key="1">
    <citation type="journal article" date="2022" name="bioRxiv">
        <title>Genomics of Preaxostyla Flagellates Illuminates Evolutionary Transitions and the Path Towards Mitochondrial Loss.</title>
        <authorList>
            <person name="Novak L.V.F."/>
            <person name="Treitli S.C."/>
            <person name="Pyrih J."/>
            <person name="Halakuc P."/>
            <person name="Pipaliya S.V."/>
            <person name="Vacek V."/>
            <person name="Brzon O."/>
            <person name="Soukal P."/>
            <person name="Eme L."/>
            <person name="Dacks J.B."/>
            <person name="Karnkowska A."/>
            <person name="Elias M."/>
            <person name="Hampl V."/>
        </authorList>
    </citation>
    <scope>NUCLEOTIDE SEQUENCE</scope>
    <source>
        <strain evidence="2">RCP-MX</strain>
    </source>
</reference>
<dbReference type="InterPro" id="IPR032675">
    <property type="entry name" value="LRR_dom_sf"/>
</dbReference>